<dbReference type="GO" id="GO:0070552">
    <property type="term" value="C:BRISC complex"/>
    <property type="evidence" value="ECO:0007669"/>
    <property type="project" value="InterPro"/>
</dbReference>
<sequence>MSVTQPPSAVEETGERIVLCIDVHDEMDDVLLPAPSIDACTRMALTKRLLKMFVATKLRLATTTVAGGDSESTASGPQFALCLLKERAEWLMDFSADCDLLFAVIDELTITGHYQDLDVRTLFMTVEQNAVRLRARSPRVICIYGRSDVVPSGITDVMVTHGTNPRLTLDLIFLHRRKSSEIDPQKVYDLWTTLESTKAPGYFFEVNKSSRRYLQAMVKLLANANVRPKQENCDFRFVSP</sequence>
<dbReference type="PANTHER" id="PTHR15660">
    <property type="entry name" value="BRISC AND BRCA1-A COMPLEX MEMBER 1"/>
    <property type="match status" value="1"/>
</dbReference>
<gene>
    <name evidence="6" type="ORF">IWQ60_008236</name>
</gene>
<evidence type="ECO:0000313" key="7">
    <source>
        <dbReference type="Proteomes" id="UP001150569"/>
    </source>
</evidence>
<dbReference type="InterPro" id="IPR026126">
    <property type="entry name" value="BABAM1"/>
</dbReference>
<dbReference type="GO" id="GO:0016604">
    <property type="term" value="C:nuclear body"/>
    <property type="evidence" value="ECO:0007669"/>
    <property type="project" value="TreeGrafter"/>
</dbReference>
<evidence type="ECO:0000256" key="3">
    <source>
        <dbReference type="ARBA" id="ARBA00022763"/>
    </source>
</evidence>
<dbReference type="AlphaFoldDB" id="A0A9W7ZXF9"/>
<evidence type="ECO:0000256" key="2">
    <source>
        <dbReference type="ARBA" id="ARBA00022490"/>
    </source>
</evidence>
<evidence type="ECO:0000256" key="4">
    <source>
        <dbReference type="ARBA" id="ARBA00023204"/>
    </source>
</evidence>
<dbReference type="OrthoDB" id="547311at2759"/>
<comment type="subcellular location">
    <subcellularLocation>
        <location evidence="1">Nucleus</location>
    </subcellularLocation>
</comment>
<dbReference type="GO" id="GO:0045739">
    <property type="term" value="P:positive regulation of DNA repair"/>
    <property type="evidence" value="ECO:0007669"/>
    <property type="project" value="InterPro"/>
</dbReference>
<evidence type="ECO:0000256" key="1">
    <source>
        <dbReference type="ARBA" id="ARBA00004123"/>
    </source>
</evidence>
<name>A0A9W7ZXF9_9FUNG</name>
<keyword evidence="3" id="KW-0227">DNA damage</keyword>
<keyword evidence="5" id="KW-0539">Nucleus</keyword>
<reference evidence="6" key="1">
    <citation type="submission" date="2022-07" db="EMBL/GenBank/DDBJ databases">
        <title>Phylogenomic reconstructions and comparative analyses of Kickxellomycotina fungi.</title>
        <authorList>
            <person name="Reynolds N.K."/>
            <person name="Stajich J.E."/>
            <person name="Barry K."/>
            <person name="Grigoriev I.V."/>
            <person name="Crous P."/>
            <person name="Smith M.E."/>
        </authorList>
    </citation>
    <scope>NUCLEOTIDE SEQUENCE</scope>
    <source>
        <strain evidence="6">RSA 861</strain>
    </source>
</reference>
<organism evidence="6 7">
    <name type="scientific">Tieghemiomyces parasiticus</name>
    <dbReference type="NCBI Taxonomy" id="78921"/>
    <lineage>
        <taxon>Eukaryota</taxon>
        <taxon>Fungi</taxon>
        <taxon>Fungi incertae sedis</taxon>
        <taxon>Zoopagomycota</taxon>
        <taxon>Kickxellomycotina</taxon>
        <taxon>Dimargaritomycetes</taxon>
        <taxon>Dimargaritales</taxon>
        <taxon>Dimargaritaceae</taxon>
        <taxon>Tieghemiomyces</taxon>
    </lineage>
</organism>
<dbReference type="EMBL" id="JANBPT010000600">
    <property type="protein sequence ID" value="KAJ1916049.1"/>
    <property type="molecule type" value="Genomic_DNA"/>
</dbReference>
<protein>
    <recommendedName>
        <fullName evidence="8">BRISC and BRCA1-A complex member 1</fullName>
    </recommendedName>
</protein>
<evidence type="ECO:0000256" key="5">
    <source>
        <dbReference type="ARBA" id="ARBA00023242"/>
    </source>
</evidence>
<dbReference type="GO" id="GO:0006302">
    <property type="term" value="P:double-strand break repair"/>
    <property type="evidence" value="ECO:0007669"/>
    <property type="project" value="TreeGrafter"/>
</dbReference>
<evidence type="ECO:0000313" key="6">
    <source>
        <dbReference type="EMBL" id="KAJ1916049.1"/>
    </source>
</evidence>
<evidence type="ECO:0008006" key="8">
    <source>
        <dbReference type="Google" id="ProtNLM"/>
    </source>
</evidence>
<dbReference type="Proteomes" id="UP001150569">
    <property type="component" value="Unassembled WGS sequence"/>
</dbReference>
<keyword evidence="4" id="KW-0234">DNA repair</keyword>
<dbReference type="CDD" id="cd21502">
    <property type="entry name" value="vWA_BABAM1"/>
    <property type="match status" value="1"/>
</dbReference>
<dbReference type="GO" id="GO:0007095">
    <property type="term" value="P:mitotic G2 DNA damage checkpoint signaling"/>
    <property type="evidence" value="ECO:0007669"/>
    <property type="project" value="TreeGrafter"/>
</dbReference>
<keyword evidence="7" id="KW-1185">Reference proteome</keyword>
<accession>A0A9W7ZXF9</accession>
<dbReference type="PANTHER" id="PTHR15660:SF1">
    <property type="entry name" value="BRISC AND BRCA1-A COMPLEX MEMBER 1"/>
    <property type="match status" value="1"/>
</dbReference>
<comment type="caution">
    <text evidence="6">The sequence shown here is derived from an EMBL/GenBank/DDBJ whole genome shotgun (WGS) entry which is preliminary data.</text>
</comment>
<keyword evidence="2" id="KW-0963">Cytoplasm</keyword>
<proteinExistence type="predicted"/>